<dbReference type="Pfam" id="PF04405">
    <property type="entry name" value="ScdA_N"/>
    <property type="match status" value="1"/>
</dbReference>
<keyword evidence="3" id="KW-0479">Metal-binding</keyword>
<comment type="caution">
    <text evidence="6">The sequence shown here is derived from an EMBL/GenBank/DDBJ whole genome shotgun (WGS) entry which is preliminary data.</text>
</comment>
<keyword evidence="4" id="KW-0408">Iron</keyword>
<proteinExistence type="predicted"/>
<evidence type="ECO:0000256" key="4">
    <source>
        <dbReference type="ARBA" id="ARBA00023004"/>
    </source>
</evidence>
<sequence>MENLKNKTIGSFVAQDYRTAAVFSKYKIDFCCKGNRTVTEVCDKQDINADMLLENVYEVLNSENNGNIDFNSWPLDLMVDYIEKTHHKYVEEKTNVLLPFLDKLCKVHGAGHPELFRINELFIDCAGELSQHMKKEELILFPFVKRMVKTKDADGILSQPSFGTVSNPIAMMMHEHDNEGDRFREIAALTNNYTPPADACTTYRVTFAMLKEFEEDLHKHIHLENNILFPKAVLLEKDFAEVE</sequence>
<dbReference type="Proteomes" id="UP001597138">
    <property type="component" value="Unassembled WGS sequence"/>
</dbReference>
<keyword evidence="2" id="KW-0963">Cytoplasm</keyword>
<dbReference type="RefSeq" id="WP_379813883.1">
    <property type="nucleotide sequence ID" value="NZ_JBHUDZ010000017.1"/>
</dbReference>
<feature type="domain" description="Hemerythrin-like" evidence="5">
    <location>
        <begin position="84"/>
        <end position="232"/>
    </location>
</feature>
<dbReference type="Gene3D" id="1.20.120.520">
    <property type="entry name" value="nmb1532 protein domain like"/>
    <property type="match status" value="1"/>
</dbReference>
<name>A0ABW4HIF9_9FLAO</name>
<comment type="subcellular location">
    <subcellularLocation>
        <location evidence="1">Cytoplasm</location>
    </subcellularLocation>
</comment>
<dbReference type="InterPro" id="IPR012312">
    <property type="entry name" value="Hemerythrin-like"/>
</dbReference>
<dbReference type="Pfam" id="PF01814">
    <property type="entry name" value="Hemerythrin"/>
    <property type="match status" value="1"/>
</dbReference>
<evidence type="ECO:0000256" key="1">
    <source>
        <dbReference type="ARBA" id="ARBA00004496"/>
    </source>
</evidence>
<protein>
    <submittedName>
        <fullName evidence="6">Iron-sulfur cluster repair di-iron protein</fullName>
    </submittedName>
</protein>
<accession>A0ABW4HIF9</accession>
<evidence type="ECO:0000313" key="7">
    <source>
        <dbReference type="Proteomes" id="UP001597138"/>
    </source>
</evidence>
<dbReference type="EMBL" id="JBHUDZ010000017">
    <property type="protein sequence ID" value="MFD1604932.1"/>
    <property type="molecule type" value="Genomic_DNA"/>
</dbReference>
<gene>
    <name evidence="6" type="primary">ric</name>
    <name evidence="6" type="ORF">ACFSC2_19490</name>
</gene>
<evidence type="ECO:0000256" key="2">
    <source>
        <dbReference type="ARBA" id="ARBA00022490"/>
    </source>
</evidence>
<keyword evidence="7" id="KW-1185">Reference proteome</keyword>
<evidence type="ECO:0000259" key="5">
    <source>
        <dbReference type="Pfam" id="PF01814"/>
    </source>
</evidence>
<dbReference type="PANTHER" id="PTHR36438:SF1">
    <property type="entry name" value="IRON-SULFUR CLUSTER REPAIR PROTEIN YTFE"/>
    <property type="match status" value="1"/>
</dbReference>
<evidence type="ECO:0000313" key="6">
    <source>
        <dbReference type="EMBL" id="MFD1604932.1"/>
    </source>
</evidence>
<organism evidence="6 7">
    <name type="scientific">Flavobacterium artemisiae</name>
    <dbReference type="NCBI Taxonomy" id="2126556"/>
    <lineage>
        <taxon>Bacteria</taxon>
        <taxon>Pseudomonadati</taxon>
        <taxon>Bacteroidota</taxon>
        <taxon>Flavobacteriia</taxon>
        <taxon>Flavobacteriales</taxon>
        <taxon>Flavobacteriaceae</taxon>
        <taxon>Flavobacterium</taxon>
    </lineage>
</organism>
<dbReference type="PANTHER" id="PTHR36438">
    <property type="entry name" value="IRON-SULFUR CLUSTER REPAIR PROTEIN YTFE"/>
    <property type="match status" value="1"/>
</dbReference>
<evidence type="ECO:0000256" key="3">
    <source>
        <dbReference type="ARBA" id="ARBA00022723"/>
    </source>
</evidence>
<dbReference type="NCBIfam" id="TIGR03652">
    <property type="entry name" value="FeS_repair_RIC"/>
    <property type="match status" value="1"/>
</dbReference>
<reference evidence="7" key="1">
    <citation type="journal article" date="2019" name="Int. J. Syst. Evol. Microbiol.">
        <title>The Global Catalogue of Microorganisms (GCM) 10K type strain sequencing project: providing services to taxonomists for standard genome sequencing and annotation.</title>
        <authorList>
            <consortium name="The Broad Institute Genomics Platform"/>
            <consortium name="The Broad Institute Genome Sequencing Center for Infectious Disease"/>
            <person name="Wu L."/>
            <person name="Ma J."/>
        </authorList>
    </citation>
    <scope>NUCLEOTIDE SEQUENCE [LARGE SCALE GENOMIC DNA]</scope>
    <source>
        <strain evidence="7">CCUG 70865</strain>
    </source>
</reference>
<dbReference type="InterPro" id="IPR019903">
    <property type="entry name" value="RIC_family"/>
</dbReference>